<evidence type="ECO:0000313" key="2">
    <source>
        <dbReference type="Proteomes" id="UP001600943"/>
    </source>
</evidence>
<evidence type="ECO:0000313" key="1">
    <source>
        <dbReference type="EMBL" id="GAA6405984.1"/>
    </source>
</evidence>
<dbReference type="Proteomes" id="UP001600943">
    <property type="component" value="Unassembled WGS sequence"/>
</dbReference>
<sequence length="82" mass="9452">MKSLELLDYLSTKAGCMYMSDLHQAKNFLAVHHALRELSPDAFAVKEWNDAVWYITGEQHDFGSSDEAEKYLAEYIMNKGNY</sequence>
<dbReference type="EMBL" id="BAABYW010000001">
    <property type="protein sequence ID" value="GAA6405984.1"/>
    <property type="molecule type" value="Genomic_DNA"/>
</dbReference>
<accession>A0ABQ0B3F4</accession>
<keyword evidence="2" id="KW-1185">Reference proteome</keyword>
<comment type="caution">
    <text evidence="1">The sequence shown here is derived from an EMBL/GenBank/DDBJ whole genome shotgun (WGS) entry which is preliminary data.</text>
</comment>
<gene>
    <name evidence="1" type="ORF">K040078D81_01010</name>
</gene>
<organism evidence="1 2">
    <name type="scientific">Blautia hominis</name>
    <dbReference type="NCBI Taxonomy" id="2025493"/>
    <lineage>
        <taxon>Bacteria</taxon>
        <taxon>Bacillati</taxon>
        <taxon>Bacillota</taxon>
        <taxon>Clostridia</taxon>
        <taxon>Lachnospirales</taxon>
        <taxon>Lachnospiraceae</taxon>
        <taxon>Blautia</taxon>
    </lineage>
</organism>
<name>A0ABQ0B3F4_9FIRM</name>
<protein>
    <submittedName>
        <fullName evidence="1">Uncharacterized protein</fullName>
    </submittedName>
</protein>
<proteinExistence type="predicted"/>
<reference evidence="1 2" key="1">
    <citation type="submission" date="2024-04" db="EMBL/GenBank/DDBJ databases">
        <title>Defined microbial consortia suppress multidrug-resistant proinflammatory Enterobacteriaceae via ecological control.</title>
        <authorList>
            <person name="Furuichi M."/>
            <person name="Kawaguchi T."/>
            <person name="Pust M."/>
            <person name="Yasuma K."/>
            <person name="Plichta D."/>
            <person name="Hasegawa N."/>
            <person name="Ohya T."/>
            <person name="Bhattarai S."/>
            <person name="Sasajima S."/>
            <person name="Aoto Y."/>
            <person name="Tuganbaev T."/>
            <person name="Yaginuma M."/>
            <person name="Ueda M."/>
            <person name="Okahashi N."/>
            <person name="Amafuji K."/>
            <person name="Kiridooshi Y."/>
            <person name="Sugita K."/>
            <person name="Strazar M."/>
            <person name="Skelly A."/>
            <person name="Suda W."/>
            <person name="Hattori M."/>
            <person name="Nakamoto N."/>
            <person name="Caballero S."/>
            <person name="Norman J."/>
            <person name="Olle B."/>
            <person name="Tanoue T."/>
            <person name="Arita M."/>
            <person name="Bucci V."/>
            <person name="Atarashi K."/>
            <person name="Xavier R."/>
            <person name="Honda K."/>
        </authorList>
    </citation>
    <scope>NUCLEOTIDE SEQUENCE [LARGE SCALE GENOMIC DNA]</scope>
    <source>
        <strain evidence="2">k04-0078-D8-1</strain>
    </source>
</reference>